<keyword evidence="3" id="KW-1185">Reference proteome</keyword>
<evidence type="ECO:0000256" key="1">
    <source>
        <dbReference type="SAM" id="MobiDB-lite"/>
    </source>
</evidence>
<feature type="compositionally biased region" description="Basic and acidic residues" evidence="1">
    <location>
        <begin position="260"/>
        <end position="276"/>
    </location>
</feature>
<gene>
    <name evidence="2" type="ORF">ARMGADRAFT_1059976</name>
</gene>
<accession>A0A2H3EFS1</accession>
<dbReference type="InParanoid" id="A0A2H3EFS1"/>
<sequence length="282" mass="31834">MWSEAKIESAAGQKGGLRGTLHRIVRSKFMIDAKRSRRKRPEKRRCCQPETDRKRFLTIVGRAGEEGESLGYNFLGSEIKASNGYVTMKRSQKSGFIAIFGIEIGYGVTIDSEGRHESGQIYHSQMTQDEGNTSDLANMKRPRDQTRVEEDTLLTEALTSRKGKSIAYVESIQETCKRSKHGAPGNESPAREYREVWSGDESGYGRMNEEGGKMNPVGIVASNGKRPKPTGWSMRDEPLYLYLNEFRIQPVHHQPNQHDSAVRGEELSHEGEDVRNEPSVWD</sequence>
<dbReference type="AlphaFoldDB" id="A0A2H3EFS1"/>
<reference evidence="3" key="1">
    <citation type="journal article" date="2017" name="Nat. Ecol. Evol.">
        <title>Genome expansion and lineage-specific genetic innovations in the forest pathogenic fungi Armillaria.</title>
        <authorList>
            <person name="Sipos G."/>
            <person name="Prasanna A.N."/>
            <person name="Walter M.C."/>
            <person name="O'Connor E."/>
            <person name="Balint B."/>
            <person name="Krizsan K."/>
            <person name="Kiss B."/>
            <person name="Hess J."/>
            <person name="Varga T."/>
            <person name="Slot J."/>
            <person name="Riley R."/>
            <person name="Boka B."/>
            <person name="Rigling D."/>
            <person name="Barry K."/>
            <person name="Lee J."/>
            <person name="Mihaltcheva S."/>
            <person name="LaButti K."/>
            <person name="Lipzen A."/>
            <person name="Waldron R."/>
            <person name="Moloney N.M."/>
            <person name="Sperisen C."/>
            <person name="Kredics L."/>
            <person name="Vagvoelgyi C."/>
            <person name="Patrignani A."/>
            <person name="Fitzpatrick D."/>
            <person name="Nagy I."/>
            <person name="Doyle S."/>
            <person name="Anderson J.B."/>
            <person name="Grigoriev I.V."/>
            <person name="Gueldener U."/>
            <person name="Muensterkoetter M."/>
            <person name="Nagy L.G."/>
        </authorList>
    </citation>
    <scope>NUCLEOTIDE SEQUENCE [LARGE SCALE GENOMIC DNA]</scope>
    <source>
        <strain evidence="3">Ar21-2</strain>
    </source>
</reference>
<dbReference type="Proteomes" id="UP000217790">
    <property type="component" value="Unassembled WGS sequence"/>
</dbReference>
<protein>
    <submittedName>
        <fullName evidence="2">Uncharacterized protein</fullName>
    </submittedName>
</protein>
<name>A0A2H3EFS1_ARMGA</name>
<evidence type="ECO:0000313" key="3">
    <source>
        <dbReference type="Proteomes" id="UP000217790"/>
    </source>
</evidence>
<feature type="region of interest" description="Disordered" evidence="1">
    <location>
        <begin position="251"/>
        <end position="282"/>
    </location>
</feature>
<organism evidence="2 3">
    <name type="scientific">Armillaria gallica</name>
    <name type="common">Bulbous honey fungus</name>
    <name type="synonym">Armillaria bulbosa</name>
    <dbReference type="NCBI Taxonomy" id="47427"/>
    <lineage>
        <taxon>Eukaryota</taxon>
        <taxon>Fungi</taxon>
        <taxon>Dikarya</taxon>
        <taxon>Basidiomycota</taxon>
        <taxon>Agaricomycotina</taxon>
        <taxon>Agaricomycetes</taxon>
        <taxon>Agaricomycetidae</taxon>
        <taxon>Agaricales</taxon>
        <taxon>Marasmiineae</taxon>
        <taxon>Physalacriaceae</taxon>
        <taxon>Armillaria</taxon>
    </lineage>
</organism>
<evidence type="ECO:0000313" key="2">
    <source>
        <dbReference type="EMBL" id="PBK99997.1"/>
    </source>
</evidence>
<dbReference type="EMBL" id="KZ293647">
    <property type="protein sequence ID" value="PBK99997.1"/>
    <property type="molecule type" value="Genomic_DNA"/>
</dbReference>
<proteinExistence type="predicted"/>